<evidence type="ECO:0000256" key="1">
    <source>
        <dbReference type="SAM" id="SignalP"/>
    </source>
</evidence>
<organism evidence="2 3">
    <name type="scientific">Chondrus crispus</name>
    <name type="common">Carrageen Irish moss</name>
    <name type="synonym">Polymorpha crispa</name>
    <dbReference type="NCBI Taxonomy" id="2769"/>
    <lineage>
        <taxon>Eukaryota</taxon>
        <taxon>Rhodophyta</taxon>
        <taxon>Florideophyceae</taxon>
        <taxon>Rhodymeniophycidae</taxon>
        <taxon>Gigartinales</taxon>
        <taxon>Gigartinaceae</taxon>
        <taxon>Chondrus</taxon>
    </lineage>
</organism>
<keyword evidence="1" id="KW-0732">Signal</keyword>
<feature type="signal peptide" evidence="1">
    <location>
        <begin position="1"/>
        <end position="24"/>
    </location>
</feature>
<name>R7QHL4_CHOCR</name>
<dbReference type="GeneID" id="17325562"/>
<evidence type="ECO:0000313" key="3">
    <source>
        <dbReference type="Proteomes" id="UP000012073"/>
    </source>
</evidence>
<feature type="chain" id="PRO_5004443349" evidence="1">
    <location>
        <begin position="25"/>
        <end position="142"/>
    </location>
</feature>
<gene>
    <name evidence="2" type="ORF">CHC_T00005975001</name>
</gene>
<dbReference type="Proteomes" id="UP000012073">
    <property type="component" value="Unassembled WGS sequence"/>
</dbReference>
<proteinExistence type="predicted"/>
<dbReference type="RefSeq" id="XP_005717851.1">
    <property type="nucleotide sequence ID" value="XM_005717794.1"/>
</dbReference>
<sequence>MIPPHHNLALVLAILATLVLTSTAQTPRPALTKQAFRKLLKLRFLPTMSHPPPATSSPSPIFHPLIFIPGFQGTLLSQGSRPLFLTPITPSTYTQLYTILRTIPFLSPLSVEYPSSTCAPSPHSHICHCHPLPVLRSQPLSA</sequence>
<protein>
    <submittedName>
        <fullName evidence="2">Uncharacterized protein</fullName>
    </submittedName>
</protein>
<dbReference type="KEGG" id="ccp:CHC_T00005975001"/>
<keyword evidence="3" id="KW-1185">Reference proteome</keyword>
<evidence type="ECO:0000313" key="2">
    <source>
        <dbReference type="EMBL" id="CDF37982.1"/>
    </source>
</evidence>
<dbReference type="Gramene" id="CDF37982">
    <property type="protein sequence ID" value="CDF37982"/>
    <property type="gene ID" value="CHC_T00005975001"/>
</dbReference>
<dbReference type="EMBL" id="HG001890">
    <property type="protein sequence ID" value="CDF37982.1"/>
    <property type="molecule type" value="Genomic_DNA"/>
</dbReference>
<dbReference type="AlphaFoldDB" id="R7QHL4"/>
<accession>R7QHL4</accession>
<reference evidence="3" key="1">
    <citation type="journal article" date="2013" name="Proc. Natl. Acad. Sci. U.S.A.">
        <title>Genome structure and metabolic features in the red seaweed Chondrus crispus shed light on evolution of the Archaeplastida.</title>
        <authorList>
            <person name="Collen J."/>
            <person name="Porcel B."/>
            <person name="Carre W."/>
            <person name="Ball S.G."/>
            <person name="Chaparro C."/>
            <person name="Tonon T."/>
            <person name="Barbeyron T."/>
            <person name="Michel G."/>
            <person name="Noel B."/>
            <person name="Valentin K."/>
            <person name="Elias M."/>
            <person name="Artiguenave F."/>
            <person name="Arun A."/>
            <person name="Aury J.M."/>
            <person name="Barbosa-Neto J.F."/>
            <person name="Bothwell J.H."/>
            <person name="Bouget F.Y."/>
            <person name="Brillet L."/>
            <person name="Cabello-Hurtado F."/>
            <person name="Capella-Gutierrez S."/>
            <person name="Charrier B."/>
            <person name="Cladiere L."/>
            <person name="Cock J.M."/>
            <person name="Coelho S.M."/>
            <person name="Colleoni C."/>
            <person name="Czjzek M."/>
            <person name="Da Silva C."/>
            <person name="Delage L."/>
            <person name="Denoeud F."/>
            <person name="Deschamps P."/>
            <person name="Dittami S.M."/>
            <person name="Gabaldon T."/>
            <person name="Gachon C.M."/>
            <person name="Groisillier A."/>
            <person name="Herve C."/>
            <person name="Jabbari K."/>
            <person name="Katinka M."/>
            <person name="Kloareg B."/>
            <person name="Kowalczyk N."/>
            <person name="Labadie K."/>
            <person name="Leblanc C."/>
            <person name="Lopez P.J."/>
            <person name="McLachlan D.H."/>
            <person name="Meslet-Cladiere L."/>
            <person name="Moustafa A."/>
            <person name="Nehr Z."/>
            <person name="Nyvall Collen P."/>
            <person name="Panaud O."/>
            <person name="Partensky F."/>
            <person name="Poulain J."/>
            <person name="Rensing S.A."/>
            <person name="Rousvoal S."/>
            <person name="Samson G."/>
            <person name="Symeonidi A."/>
            <person name="Weissenbach J."/>
            <person name="Zambounis A."/>
            <person name="Wincker P."/>
            <person name="Boyen C."/>
        </authorList>
    </citation>
    <scope>NUCLEOTIDE SEQUENCE [LARGE SCALE GENOMIC DNA]</scope>
    <source>
        <strain evidence="3">cv. Stackhouse</strain>
    </source>
</reference>